<dbReference type="Gene3D" id="1.10.30.10">
    <property type="entry name" value="High mobility group box domain"/>
    <property type="match status" value="1"/>
</dbReference>
<protein>
    <submittedName>
        <fullName evidence="3">13298_t:CDS:1</fullName>
    </submittedName>
</protein>
<dbReference type="InterPro" id="IPR036910">
    <property type="entry name" value="HMG_box_dom_sf"/>
</dbReference>
<dbReference type="InterPro" id="IPR009071">
    <property type="entry name" value="HMG_box_dom"/>
</dbReference>
<evidence type="ECO:0000313" key="3">
    <source>
        <dbReference type="EMBL" id="CAG8792651.1"/>
    </source>
</evidence>
<evidence type="ECO:0000259" key="2">
    <source>
        <dbReference type="PROSITE" id="PS50118"/>
    </source>
</evidence>
<dbReference type="GO" id="GO:0003677">
    <property type="term" value="F:DNA binding"/>
    <property type="evidence" value="ECO:0007669"/>
    <property type="project" value="UniProtKB-UniRule"/>
</dbReference>
<sequence>PQLLIIMSHQNKFIGGSFDLSQSGRPSQQEWLFIDESSTIASPKPKRPCDLSNLLVIVPFPPKVDPSDLIRRNKHGELLARSTNKFLIYRNEYAKQLHSQGYRLSMREVSKMASKAWKKEERRVKRKYEEIAREVERIHVRLAMSDNSKQELKNKNKLNGDHVAKQTTNEQEKIQQQFYDKIRLKQETQTGMDVSPSDPCSVFRESDDDSVTSDTLSQQIELIEPIIPSQRYDASPILSPIMHFTDAQEKQPTYFLEQEADNNQLYQLYNNDPISFSQLNNTLTPSQIDNIINFSLSNISADYLFNSTACNNFSTNSAVDRNFDANPIIVNFGNSIGNGSP</sequence>
<comment type="caution">
    <text evidence="3">The sequence shown here is derived from an EMBL/GenBank/DDBJ whole genome shotgun (WGS) entry which is preliminary data.</text>
</comment>
<dbReference type="OrthoDB" id="2307332at2759"/>
<feature type="domain" description="HMG box" evidence="2">
    <location>
        <begin position="79"/>
        <end position="147"/>
    </location>
</feature>
<name>A0A9N9JSY7_9GLOM</name>
<feature type="non-terminal residue" evidence="3">
    <location>
        <position position="1"/>
    </location>
</feature>
<keyword evidence="4" id="KW-1185">Reference proteome</keyword>
<reference evidence="3" key="1">
    <citation type="submission" date="2021-06" db="EMBL/GenBank/DDBJ databases">
        <authorList>
            <person name="Kallberg Y."/>
            <person name="Tangrot J."/>
            <person name="Rosling A."/>
        </authorList>
    </citation>
    <scope>NUCLEOTIDE SEQUENCE</scope>
    <source>
        <strain evidence="3">IN212</strain>
    </source>
</reference>
<accession>A0A9N9JSY7</accession>
<feature type="non-terminal residue" evidence="3">
    <location>
        <position position="341"/>
    </location>
</feature>
<proteinExistence type="predicted"/>
<dbReference type="Proteomes" id="UP000789396">
    <property type="component" value="Unassembled WGS sequence"/>
</dbReference>
<keyword evidence="1" id="KW-0238">DNA-binding</keyword>
<dbReference type="SUPFAM" id="SSF47095">
    <property type="entry name" value="HMG-box"/>
    <property type="match status" value="1"/>
</dbReference>
<keyword evidence="1" id="KW-0539">Nucleus</keyword>
<dbReference type="PROSITE" id="PS50118">
    <property type="entry name" value="HMG_BOX_2"/>
    <property type="match status" value="1"/>
</dbReference>
<dbReference type="EMBL" id="CAJVPZ010062881">
    <property type="protein sequence ID" value="CAG8792651.1"/>
    <property type="molecule type" value="Genomic_DNA"/>
</dbReference>
<dbReference type="GO" id="GO:0005634">
    <property type="term" value="C:nucleus"/>
    <property type="evidence" value="ECO:0007669"/>
    <property type="project" value="UniProtKB-UniRule"/>
</dbReference>
<gene>
    <name evidence="3" type="ORF">RFULGI_LOCUS16902</name>
</gene>
<feature type="DNA-binding region" description="HMG box" evidence="1">
    <location>
        <begin position="79"/>
        <end position="147"/>
    </location>
</feature>
<organism evidence="3 4">
    <name type="scientific">Racocetra fulgida</name>
    <dbReference type="NCBI Taxonomy" id="60492"/>
    <lineage>
        <taxon>Eukaryota</taxon>
        <taxon>Fungi</taxon>
        <taxon>Fungi incertae sedis</taxon>
        <taxon>Mucoromycota</taxon>
        <taxon>Glomeromycotina</taxon>
        <taxon>Glomeromycetes</taxon>
        <taxon>Diversisporales</taxon>
        <taxon>Gigasporaceae</taxon>
        <taxon>Racocetra</taxon>
    </lineage>
</organism>
<dbReference type="AlphaFoldDB" id="A0A9N9JSY7"/>
<dbReference type="Pfam" id="PF00505">
    <property type="entry name" value="HMG_box"/>
    <property type="match status" value="1"/>
</dbReference>
<evidence type="ECO:0000313" key="4">
    <source>
        <dbReference type="Proteomes" id="UP000789396"/>
    </source>
</evidence>
<evidence type="ECO:0000256" key="1">
    <source>
        <dbReference type="PROSITE-ProRule" id="PRU00267"/>
    </source>
</evidence>